<protein>
    <submittedName>
        <fullName evidence="1">Uncharacterized protein</fullName>
    </submittedName>
</protein>
<dbReference type="EMBL" id="GBXM01086194">
    <property type="protein sequence ID" value="JAH22383.1"/>
    <property type="molecule type" value="Transcribed_RNA"/>
</dbReference>
<dbReference type="AlphaFoldDB" id="A0A0E9R233"/>
<reference evidence="1" key="1">
    <citation type="submission" date="2014-11" db="EMBL/GenBank/DDBJ databases">
        <authorList>
            <person name="Amaro Gonzalez C."/>
        </authorList>
    </citation>
    <scope>NUCLEOTIDE SEQUENCE</scope>
</reference>
<reference evidence="1" key="2">
    <citation type="journal article" date="2015" name="Fish Shellfish Immunol.">
        <title>Early steps in the European eel (Anguilla anguilla)-Vibrio vulnificus interaction in the gills: Role of the RtxA13 toxin.</title>
        <authorList>
            <person name="Callol A."/>
            <person name="Pajuelo D."/>
            <person name="Ebbesson L."/>
            <person name="Teles M."/>
            <person name="MacKenzie S."/>
            <person name="Amaro C."/>
        </authorList>
    </citation>
    <scope>NUCLEOTIDE SEQUENCE</scope>
</reference>
<evidence type="ECO:0000313" key="1">
    <source>
        <dbReference type="EMBL" id="JAH22383.1"/>
    </source>
</evidence>
<organism evidence="1">
    <name type="scientific">Anguilla anguilla</name>
    <name type="common">European freshwater eel</name>
    <name type="synonym">Muraena anguilla</name>
    <dbReference type="NCBI Taxonomy" id="7936"/>
    <lineage>
        <taxon>Eukaryota</taxon>
        <taxon>Metazoa</taxon>
        <taxon>Chordata</taxon>
        <taxon>Craniata</taxon>
        <taxon>Vertebrata</taxon>
        <taxon>Euteleostomi</taxon>
        <taxon>Actinopterygii</taxon>
        <taxon>Neopterygii</taxon>
        <taxon>Teleostei</taxon>
        <taxon>Anguilliformes</taxon>
        <taxon>Anguillidae</taxon>
        <taxon>Anguilla</taxon>
    </lineage>
</organism>
<accession>A0A0E9R233</accession>
<sequence length="19" mass="2205">MFTVSSSSGNRYSEWLPTR</sequence>
<proteinExistence type="predicted"/>
<name>A0A0E9R233_ANGAN</name>